<protein>
    <submittedName>
        <fullName evidence="1">Uncharacterized protein</fullName>
    </submittedName>
</protein>
<comment type="caution">
    <text evidence="1">The sequence shown here is derived from an EMBL/GenBank/DDBJ whole genome shotgun (WGS) entry which is preliminary data.</text>
</comment>
<organism evidence="1 2">
    <name type="scientific">Portunus trituberculatus</name>
    <name type="common">Swimming crab</name>
    <name type="synonym">Neptunus trituberculatus</name>
    <dbReference type="NCBI Taxonomy" id="210409"/>
    <lineage>
        <taxon>Eukaryota</taxon>
        <taxon>Metazoa</taxon>
        <taxon>Ecdysozoa</taxon>
        <taxon>Arthropoda</taxon>
        <taxon>Crustacea</taxon>
        <taxon>Multicrustacea</taxon>
        <taxon>Malacostraca</taxon>
        <taxon>Eumalacostraca</taxon>
        <taxon>Eucarida</taxon>
        <taxon>Decapoda</taxon>
        <taxon>Pleocyemata</taxon>
        <taxon>Brachyura</taxon>
        <taxon>Eubrachyura</taxon>
        <taxon>Portunoidea</taxon>
        <taxon>Portunidae</taxon>
        <taxon>Portuninae</taxon>
        <taxon>Portunus</taxon>
    </lineage>
</organism>
<proteinExistence type="predicted"/>
<evidence type="ECO:0000313" key="2">
    <source>
        <dbReference type="Proteomes" id="UP000324222"/>
    </source>
</evidence>
<evidence type="ECO:0000313" key="1">
    <source>
        <dbReference type="EMBL" id="MPC73884.1"/>
    </source>
</evidence>
<dbReference type="AlphaFoldDB" id="A0A5B7HZH0"/>
<reference evidence="1 2" key="1">
    <citation type="submission" date="2019-05" db="EMBL/GenBank/DDBJ databases">
        <title>Another draft genome of Portunus trituberculatus and its Hox gene families provides insights of decapod evolution.</title>
        <authorList>
            <person name="Jeong J.-H."/>
            <person name="Song I."/>
            <person name="Kim S."/>
            <person name="Choi T."/>
            <person name="Kim D."/>
            <person name="Ryu S."/>
            <person name="Kim W."/>
        </authorList>
    </citation>
    <scope>NUCLEOTIDE SEQUENCE [LARGE SCALE GENOMIC DNA]</scope>
    <source>
        <tissue evidence="1">Muscle</tissue>
    </source>
</reference>
<sequence length="21" mass="2018">MAAAASTLVTAPRTCLASSVP</sequence>
<dbReference type="Proteomes" id="UP000324222">
    <property type="component" value="Unassembled WGS sequence"/>
</dbReference>
<dbReference type="EMBL" id="VSRR010037738">
    <property type="protein sequence ID" value="MPC73884.1"/>
    <property type="molecule type" value="Genomic_DNA"/>
</dbReference>
<accession>A0A5B7HZH0</accession>
<gene>
    <name evidence="1" type="ORF">E2C01_068225</name>
</gene>
<name>A0A5B7HZH0_PORTR</name>
<keyword evidence="2" id="KW-1185">Reference proteome</keyword>